<protein>
    <submittedName>
        <fullName evidence="2">Uncharacterized protein</fullName>
    </submittedName>
</protein>
<dbReference type="Proteomes" id="UP000663882">
    <property type="component" value="Unassembled WGS sequence"/>
</dbReference>
<proteinExistence type="predicted"/>
<comment type="caution">
    <text evidence="2">The sequence shown here is derived from an EMBL/GenBank/DDBJ whole genome shotgun (WGS) entry which is preliminary data.</text>
</comment>
<evidence type="ECO:0000256" key="1">
    <source>
        <dbReference type="SAM" id="MobiDB-lite"/>
    </source>
</evidence>
<feature type="non-terminal residue" evidence="2">
    <location>
        <position position="22"/>
    </location>
</feature>
<feature type="compositionally biased region" description="Polar residues" evidence="1">
    <location>
        <begin position="1"/>
        <end position="12"/>
    </location>
</feature>
<dbReference type="AlphaFoldDB" id="A0A815Q770"/>
<dbReference type="EMBL" id="CAJNOO010006934">
    <property type="protein sequence ID" value="CAF1458493.1"/>
    <property type="molecule type" value="Genomic_DNA"/>
</dbReference>
<accession>A0A815Q770</accession>
<feature type="region of interest" description="Disordered" evidence="1">
    <location>
        <begin position="1"/>
        <end position="22"/>
    </location>
</feature>
<gene>
    <name evidence="2" type="ORF">RFH988_LOCUS37055</name>
</gene>
<name>A0A815Q770_9BILA</name>
<organism evidence="2 3">
    <name type="scientific">Rotaria sordida</name>
    <dbReference type="NCBI Taxonomy" id="392033"/>
    <lineage>
        <taxon>Eukaryota</taxon>
        <taxon>Metazoa</taxon>
        <taxon>Spiralia</taxon>
        <taxon>Gnathifera</taxon>
        <taxon>Rotifera</taxon>
        <taxon>Eurotatoria</taxon>
        <taxon>Bdelloidea</taxon>
        <taxon>Philodinida</taxon>
        <taxon>Philodinidae</taxon>
        <taxon>Rotaria</taxon>
    </lineage>
</organism>
<evidence type="ECO:0000313" key="3">
    <source>
        <dbReference type="Proteomes" id="UP000663882"/>
    </source>
</evidence>
<evidence type="ECO:0000313" key="2">
    <source>
        <dbReference type="EMBL" id="CAF1458493.1"/>
    </source>
</evidence>
<reference evidence="2" key="1">
    <citation type="submission" date="2021-02" db="EMBL/GenBank/DDBJ databases">
        <authorList>
            <person name="Nowell W R."/>
        </authorList>
    </citation>
    <scope>NUCLEOTIDE SEQUENCE</scope>
</reference>
<sequence>MNKQQYTAQNLTFLPKFEPMTP</sequence>